<name>A0ABU7C7Q4_9TELE</name>
<accession>A0ABU7C7Q4</accession>
<proteinExistence type="predicted"/>
<evidence type="ECO:0000313" key="2">
    <source>
        <dbReference type="Proteomes" id="UP001345963"/>
    </source>
</evidence>
<organism evidence="1 2">
    <name type="scientific">Ataeniobius toweri</name>
    <dbReference type="NCBI Taxonomy" id="208326"/>
    <lineage>
        <taxon>Eukaryota</taxon>
        <taxon>Metazoa</taxon>
        <taxon>Chordata</taxon>
        <taxon>Craniata</taxon>
        <taxon>Vertebrata</taxon>
        <taxon>Euteleostomi</taxon>
        <taxon>Actinopterygii</taxon>
        <taxon>Neopterygii</taxon>
        <taxon>Teleostei</taxon>
        <taxon>Neoteleostei</taxon>
        <taxon>Acanthomorphata</taxon>
        <taxon>Ovalentaria</taxon>
        <taxon>Atherinomorphae</taxon>
        <taxon>Cyprinodontiformes</taxon>
        <taxon>Goodeidae</taxon>
        <taxon>Ataeniobius</taxon>
    </lineage>
</organism>
<sequence length="207" mass="23148">MRPRRLDRLNVISFSILPDELFAVAANPNRGAISFLFSTADRDIIRLVHTHLWSTLFRCPSLSQQRPGSAHVRSGVSAASLALAQEAFECLLDVKTREGRYKPADEYRSAACLAGEQNSMFHILEKLPAGHNLSHQKRFKAFSIVYFFKLEKEAAHGATGKLSSLKGMCQLHLFKCAHKETVTSRVEQPNGASVSIFLKMKLHLKNV</sequence>
<gene>
    <name evidence="1" type="ORF">ATANTOWER_012029</name>
</gene>
<protein>
    <submittedName>
        <fullName evidence="1">Uncharacterized protein</fullName>
    </submittedName>
</protein>
<comment type="caution">
    <text evidence="1">The sequence shown here is derived from an EMBL/GenBank/DDBJ whole genome shotgun (WGS) entry which is preliminary data.</text>
</comment>
<keyword evidence="2" id="KW-1185">Reference proteome</keyword>
<dbReference type="EMBL" id="JAHUTI010081257">
    <property type="protein sequence ID" value="MED6258758.1"/>
    <property type="molecule type" value="Genomic_DNA"/>
</dbReference>
<evidence type="ECO:0000313" key="1">
    <source>
        <dbReference type="EMBL" id="MED6258758.1"/>
    </source>
</evidence>
<dbReference type="Proteomes" id="UP001345963">
    <property type="component" value="Unassembled WGS sequence"/>
</dbReference>
<reference evidence="1 2" key="1">
    <citation type="submission" date="2021-07" db="EMBL/GenBank/DDBJ databases">
        <authorList>
            <person name="Palmer J.M."/>
        </authorList>
    </citation>
    <scope>NUCLEOTIDE SEQUENCE [LARGE SCALE GENOMIC DNA]</scope>
    <source>
        <strain evidence="1 2">AT_MEX2019</strain>
        <tissue evidence="1">Muscle</tissue>
    </source>
</reference>